<keyword evidence="3" id="KW-1185">Reference proteome</keyword>
<dbReference type="Proteomes" id="UP001190700">
    <property type="component" value="Unassembled WGS sequence"/>
</dbReference>
<evidence type="ECO:0000313" key="2">
    <source>
        <dbReference type="EMBL" id="KAK3269733.1"/>
    </source>
</evidence>
<sequence>MRQKRTCVRQSNPVLSSEDEDADEEGAHLDVYSSDDEDADDSNFDIIPRPARTAAARKSAQRKYTGTTSTRSKAKRAPKSKQPAADCYHEFSITFSKLGTALPEDEFHKGADYLEGVLDYMTCVYEQGDEEGHWHAQCTGGGTNIKKDAIHAALKSALGWEGVNRQSNWNLVVKYLTYKNKVHTRFGMIGYCHKNVQRLEDAIIRNKNVSEADIKAGLDTYLLYGSSQLNEGRMELMTKYNLFAKADLFRRFRMKRKFASFKSTLKRMVRYFNNQIVNSDTQISQMPYEESDVSDTEEEQTRRVYEARQNVPKDSRYFSDTQAEVMAERGRVSLNADEAVPSGTANVSETAELATEEVPTHAPYQYNLCAGFGVEDMHILSSVTMTTPVINVTPPRQQAEYFVPGAEAQARAATTEAQAVTPETVVSAVNSVSTSLLKAAPEELANIVFAVLRSKGAKL</sequence>
<dbReference type="EMBL" id="LGRX02010784">
    <property type="protein sequence ID" value="KAK3269733.1"/>
    <property type="molecule type" value="Genomic_DNA"/>
</dbReference>
<dbReference type="AlphaFoldDB" id="A0AAE0L2L1"/>
<comment type="caution">
    <text evidence="2">The sequence shown here is derived from an EMBL/GenBank/DDBJ whole genome shotgun (WGS) entry which is preliminary data.</text>
</comment>
<feature type="region of interest" description="Disordered" evidence="1">
    <location>
        <begin position="1"/>
        <end position="83"/>
    </location>
</feature>
<organism evidence="2 3">
    <name type="scientific">Cymbomonas tetramitiformis</name>
    <dbReference type="NCBI Taxonomy" id="36881"/>
    <lineage>
        <taxon>Eukaryota</taxon>
        <taxon>Viridiplantae</taxon>
        <taxon>Chlorophyta</taxon>
        <taxon>Pyramimonadophyceae</taxon>
        <taxon>Pyramimonadales</taxon>
        <taxon>Pyramimonadaceae</taxon>
        <taxon>Cymbomonas</taxon>
    </lineage>
</organism>
<feature type="compositionally biased region" description="Acidic residues" evidence="1">
    <location>
        <begin position="33"/>
        <end position="43"/>
    </location>
</feature>
<name>A0AAE0L2L1_9CHLO</name>
<reference evidence="2 3" key="1">
    <citation type="journal article" date="2015" name="Genome Biol. Evol.">
        <title>Comparative Genomics of a Bacterivorous Green Alga Reveals Evolutionary Causalities and Consequences of Phago-Mixotrophic Mode of Nutrition.</title>
        <authorList>
            <person name="Burns J.A."/>
            <person name="Paasch A."/>
            <person name="Narechania A."/>
            <person name="Kim E."/>
        </authorList>
    </citation>
    <scope>NUCLEOTIDE SEQUENCE [LARGE SCALE GENOMIC DNA]</scope>
    <source>
        <strain evidence="2 3">PLY_AMNH</strain>
    </source>
</reference>
<gene>
    <name evidence="2" type="ORF">CYMTET_21842</name>
</gene>
<feature type="compositionally biased region" description="Low complexity" evidence="1">
    <location>
        <begin position="49"/>
        <end position="58"/>
    </location>
</feature>
<evidence type="ECO:0000256" key="1">
    <source>
        <dbReference type="SAM" id="MobiDB-lite"/>
    </source>
</evidence>
<evidence type="ECO:0000313" key="3">
    <source>
        <dbReference type="Proteomes" id="UP001190700"/>
    </source>
</evidence>
<proteinExistence type="predicted"/>
<accession>A0AAE0L2L1</accession>
<protein>
    <submittedName>
        <fullName evidence="2">Uncharacterized protein</fullName>
    </submittedName>
</protein>